<gene>
    <name evidence="2" type="ORF">BDA99DRAFT_537438</name>
</gene>
<dbReference type="EMBL" id="JAIXMP010000013">
    <property type="protein sequence ID" value="KAI9263437.1"/>
    <property type="molecule type" value="Genomic_DNA"/>
</dbReference>
<reference evidence="2" key="2">
    <citation type="submission" date="2023-02" db="EMBL/GenBank/DDBJ databases">
        <authorList>
            <consortium name="DOE Joint Genome Institute"/>
            <person name="Mondo S.J."/>
            <person name="Chang Y."/>
            <person name="Wang Y."/>
            <person name="Ahrendt S."/>
            <person name="Andreopoulos W."/>
            <person name="Barry K."/>
            <person name="Beard J."/>
            <person name="Benny G.L."/>
            <person name="Blankenship S."/>
            <person name="Bonito G."/>
            <person name="Cuomo C."/>
            <person name="Desiro A."/>
            <person name="Gervers K.A."/>
            <person name="Hundley H."/>
            <person name="Kuo A."/>
            <person name="LaButti K."/>
            <person name="Lang B.F."/>
            <person name="Lipzen A."/>
            <person name="O'Donnell K."/>
            <person name="Pangilinan J."/>
            <person name="Reynolds N."/>
            <person name="Sandor L."/>
            <person name="Smith M.W."/>
            <person name="Tsang A."/>
            <person name="Grigoriev I.V."/>
            <person name="Stajich J.E."/>
            <person name="Spatafora J.W."/>
        </authorList>
    </citation>
    <scope>NUCLEOTIDE SEQUENCE</scope>
    <source>
        <strain evidence="2">RSA 2281</strain>
    </source>
</reference>
<evidence type="ECO:0000313" key="2">
    <source>
        <dbReference type="EMBL" id="KAI9263437.1"/>
    </source>
</evidence>
<evidence type="ECO:0008006" key="4">
    <source>
        <dbReference type="Google" id="ProtNLM"/>
    </source>
</evidence>
<dbReference type="AlphaFoldDB" id="A0AAD5KA53"/>
<organism evidence="2 3">
    <name type="scientific">Phascolomyces articulosus</name>
    <dbReference type="NCBI Taxonomy" id="60185"/>
    <lineage>
        <taxon>Eukaryota</taxon>
        <taxon>Fungi</taxon>
        <taxon>Fungi incertae sedis</taxon>
        <taxon>Mucoromycota</taxon>
        <taxon>Mucoromycotina</taxon>
        <taxon>Mucoromycetes</taxon>
        <taxon>Mucorales</taxon>
        <taxon>Lichtheimiaceae</taxon>
        <taxon>Phascolomyces</taxon>
    </lineage>
</organism>
<protein>
    <recommendedName>
        <fullName evidence="4">Myb-like domain-containing protein</fullName>
    </recommendedName>
</protein>
<reference evidence="2" key="1">
    <citation type="journal article" date="2022" name="IScience">
        <title>Evolution of zygomycete secretomes and the origins of terrestrial fungal ecologies.</title>
        <authorList>
            <person name="Chang Y."/>
            <person name="Wang Y."/>
            <person name="Mondo S."/>
            <person name="Ahrendt S."/>
            <person name="Andreopoulos W."/>
            <person name="Barry K."/>
            <person name="Beard J."/>
            <person name="Benny G.L."/>
            <person name="Blankenship S."/>
            <person name="Bonito G."/>
            <person name="Cuomo C."/>
            <person name="Desiro A."/>
            <person name="Gervers K.A."/>
            <person name="Hundley H."/>
            <person name="Kuo A."/>
            <person name="LaButti K."/>
            <person name="Lang B.F."/>
            <person name="Lipzen A."/>
            <person name="O'Donnell K."/>
            <person name="Pangilinan J."/>
            <person name="Reynolds N."/>
            <person name="Sandor L."/>
            <person name="Smith M.E."/>
            <person name="Tsang A."/>
            <person name="Grigoriev I.V."/>
            <person name="Stajich J.E."/>
            <person name="Spatafora J.W."/>
        </authorList>
    </citation>
    <scope>NUCLEOTIDE SEQUENCE</scope>
    <source>
        <strain evidence="2">RSA 2281</strain>
    </source>
</reference>
<comment type="caution">
    <text evidence="2">The sequence shown here is derived from an EMBL/GenBank/DDBJ whole genome shotgun (WGS) entry which is preliminary data.</text>
</comment>
<keyword evidence="3" id="KW-1185">Reference proteome</keyword>
<feature type="region of interest" description="Disordered" evidence="1">
    <location>
        <begin position="180"/>
        <end position="203"/>
    </location>
</feature>
<accession>A0AAD5KA53</accession>
<dbReference type="Proteomes" id="UP001209540">
    <property type="component" value="Unassembled WGS sequence"/>
</dbReference>
<evidence type="ECO:0000313" key="3">
    <source>
        <dbReference type="Proteomes" id="UP001209540"/>
    </source>
</evidence>
<proteinExistence type="predicted"/>
<name>A0AAD5KA53_9FUNG</name>
<evidence type="ECO:0000256" key="1">
    <source>
        <dbReference type="SAM" id="MobiDB-lite"/>
    </source>
</evidence>
<sequence length="232" mass="27370">MPIWTDKYLKTMLREKRKHPHMPWEKVSQLLGHRHSARACNRKYLPFAPKMKNPLNLAERRKVCKMRNKKPPMEFRKIATQIPGISSADCRFYYEKCATAKEVERGIQEARAEQERIDFLKGRGIVIPKPKLTLLPQTWTPTEVDQLKKMRQEQQMPWAVVAKELKRSIPSCTSKLRRLNKKEQKNPVTMNTSTKRRRDVEDDDYDTIAEVKIEPVSVKKRKIAKPSPIRRK</sequence>